<evidence type="ECO:0000313" key="6">
    <source>
        <dbReference type="EMBL" id="EFF81557.1"/>
    </source>
</evidence>
<dbReference type="PANTHER" id="PTHR31126:SF72">
    <property type="entry name" value="DUAL SPECIFICITY PROTEIN PHOSPHATASE TPBA"/>
    <property type="match status" value="1"/>
</dbReference>
<reference evidence="7" key="1">
    <citation type="submission" date="2010-03" db="EMBL/GenBank/DDBJ databases">
        <title>Complete sequence of Mobiluncus curtisii ATCC 43063.</title>
        <authorList>
            <person name="Muzny D."/>
            <person name="Qin X."/>
            <person name="Deng J."/>
            <person name="Jiang H."/>
            <person name="Liu Y."/>
            <person name="Qu J."/>
            <person name="Song X.-Z."/>
            <person name="Zhang L."/>
            <person name="Thornton R."/>
            <person name="Coyle M."/>
            <person name="Francisco L."/>
            <person name="Jackson L."/>
            <person name="Javaid M."/>
            <person name="Korchina V."/>
            <person name="Kovar C."/>
            <person name="Mata R."/>
            <person name="Mathew T."/>
            <person name="Ngo R."/>
            <person name="Nguyen L."/>
            <person name="Nguyen N."/>
            <person name="Okwuonu G."/>
            <person name="Ongeri F."/>
            <person name="Pham C."/>
            <person name="Simmons D."/>
            <person name="Wilczek-Boney K."/>
            <person name="Hale W."/>
            <person name="Jakkamsetti A."/>
            <person name="Pham P."/>
            <person name="Ruth R."/>
            <person name="San Lucas F."/>
            <person name="Warren J."/>
            <person name="Zhang J."/>
            <person name="Zhao Z."/>
            <person name="Zhou C."/>
            <person name="Zhu D."/>
            <person name="Lee S."/>
            <person name="Bess C."/>
            <person name="Blankenburg K."/>
            <person name="Forbes L."/>
            <person name="Fu Q."/>
            <person name="Gubbala S."/>
            <person name="Hirani K."/>
            <person name="Jayaseelan J.C."/>
            <person name="Lara F."/>
            <person name="Munidasa M."/>
            <person name="Palculict T."/>
            <person name="Patil S."/>
            <person name="Pu L.-L."/>
            <person name="Saada N."/>
            <person name="Tang L."/>
            <person name="Weissenberger G."/>
            <person name="Zhu Y."/>
            <person name="Hemphill L."/>
            <person name="Shang Y."/>
            <person name="Youmans B."/>
            <person name="Ayvaz T."/>
            <person name="Ross M."/>
            <person name="Santibanez J."/>
            <person name="Aqrawi P."/>
            <person name="Gross S."/>
            <person name="Joshi V."/>
            <person name="Fowler G."/>
            <person name="Nazareth L."/>
            <person name="Reid J."/>
            <person name="Worley K."/>
            <person name="Petrosino J."/>
            <person name="Highlander S."/>
            <person name="Gibbs R."/>
            <person name="Gibbs R."/>
        </authorList>
    </citation>
    <scope>NUCLEOTIDE SEQUENCE [LARGE SCALE GENOMIC DNA]</scope>
    <source>
        <strain evidence="7">ATCC 19194</strain>
    </source>
</reference>
<dbReference type="HOGENOM" id="CLU_086657_1_1_6"/>
<evidence type="ECO:0000259" key="5">
    <source>
        <dbReference type="PROSITE" id="PS50056"/>
    </source>
</evidence>
<dbReference type="AlphaFoldDB" id="D4XTA3"/>
<dbReference type="GO" id="GO:0004721">
    <property type="term" value="F:phosphoprotein phosphatase activity"/>
    <property type="evidence" value="ECO:0007669"/>
    <property type="project" value="UniProtKB-KW"/>
</dbReference>
<dbReference type="PANTHER" id="PTHR31126">
    <property type="entry name" value="TYROSINE-PROTEIN PHOSPHATASE"/>
    <property type="match status" value="1"/>
</dbReference>
<protein>
    <submittedName>
        <fullName evidence="6">Dual specificity phosphatase, catalytic domain protein</fullName>
    </submittedName>
</protein>
<dbReference type="Pfam" id="PF00782">
    <property type="entry name" value="DSPc"/>
    <property type="match status" value="1"/>
</dbReference>
<dbReference type="PROSITE" id="PS50056">
    <property type="entry name" value="TYR_PHOSPHATASE_2"/>
    <property type="match status" value="1"/>
</dbReference>
<dbReference type="PROSITE" id="PS00383">
    <property type="entry name" value="TYR_PHOSPHATASE_1"/>
    <property type="match status" value="1"/>
</dbReference>
<proteinExistence type="inferred from homology"/>
<evidence type="ECO:0000256" key="2">
    <source>
        <dbReference type="ARBA" id="ARBA00022801"/>
    </source>
</evidence>
<dbReference type="Gene3D" id="3.90.190.10">
    <property type="entry name" value="Protein tyrosine phosphatase superfamily"/>
    <property type="match status" value="1"/>
</dbReference>
<dbReference type="SUPFAM" id="SSF52799">
    <property type="entry name" value="(Phosphotyrosine protein) phosphatases II"/>
    <property type="match status" value="1"/>
</dbReference>
<feature type="domain" description="Tyrosine-protein phosphatase" evidence="4">
    <location>
        <begin position="47"/>
        <end position="194"/>
    </location>
</feature>
<dbReference type="InterPro" id="IPR016130">
    <property type="entry name" value="Tyr_Pase_AS"/>
</dbReference>
<dbReference type="InterPro" id="IPR029021">
    <property type="entry name" value="Prot-tyrosine_phosphatase-like"/>
</dbReference>
<evidence type="ECO:0000256" key="3">
    <source>
        <dbReference type="ARBA" id="ARBA00022912"/>
    </source>
</evidence>
<organism evidence="6 7">
    <name type="scientific">Acinetobacter haemolyticus ATCC 19194</name>
    <dbReference type="NCBI Taxonomy" id="707232"/>
    <lineage>
        <taxon>Bacteria</taxon>
        <taxon>Pseudomonadati</taxon>
        <taxon>Pseudomonadota</taxon>
        <taxon>Gammaproteobacteria</taxon>
        <taxon>Moraxellales</taxon>
        <taxon>Moraxellaceae</taxon>
        <taxon>Acinetobacter</taxon>
    </lineage>
</organism>
<dbReference type="InterPro" id="IPR020422">
    <property type="entry name" value="TYR_PHOSPHATASE_DUAL_dom"/>
</dbReference>
<name>D4XTA3_ACIHA</name>
<evidence type="ECO:0000259" key="4">
    <source>
        <dbReference type="PROSITE" id="PS50054"/>
    </source>
</evidence>
<comment type="caution">
    <text evidence="6">The sequence shown here is derived from an EMBL/GenBank/DDBJ whole genome shotgun (WGS) entry which is preliminary data.</text>
</comment>
<keyword evidence="2" id="KW-0378">Hydrolase</keyword>
<comment type="similarity">
    <text evidence="1">Belongs to the protein-tyrosine phosphatase family.</text>
</comment>
<feature type="domain" description="Tyrosine specific protein phosphatases" evidence="5">
    <location>
        <begin position="110"/>
        <end position="165"/>
    </location>
</feature>
<dbReference type="Proteomes" id="UP000003085">
    <property type="component" value="Unassembled WGS sequence"/>
</dbReference>
<evidence type="ECO:0000313" key="7">
    <source>
        <dbReference type="Proteomes" id="UP000003085"/>
    </source>
</evidence>
<accession>D4XTA3</accession>
<keyword evidence="3" id="KW-0904">Protein phosphatase</keyword>
<evidence type="ECO:0000256" key="1">
    <source>
        <dbReference type="ARBA" id="ARBA00009580"/>
    </source>
</evidence>
<sequence length="197" mass="22874">MTFTMKKLLISTILISTLSMNGCMKYPGLSDEQRPNNWGTLISNTHNFYQISQDVYRSEQPDAELIASLKQHQIHTVINLRARNKDANVFKDQDFNLVHIPIYTWAINRDDLLTAMRAIQTAKQQNQKVLVHCYHGSDRTGATIAMYRIIFENWSIEDAVKEMKQGGYGYHVIWKNIEHLFTTDNVKWIQQQLSNPS</sequence>
<dbReference type="SMART" id="SM00195">
    <property type="entry name" value="DSPc"/>
    <property type="match status" value="1"/>
</dbReference>
<dbReference type="EMBL" id="ADMT01000221">
    <property type="protein sequence ID" value="EFF81557.1"/>
    <property type="molecule type" value="Genomic_DNA"/>
</dbReference>
<dbReference type="PROSITE" id="PS50054">
    <property type="entry name" value="TYR_PHOSPHATASE_DUAL"/>
    <property type="match status" value="1"/>
</dbReference>
<dbReference type="InterPro" id="IPR000340">
    <property type="entry name" value="Dual-sp_phosphatase_cat-dom"/>
</dbReference>
<gene>
    <name evidence="6" type="ORF">HMP0015_2945</name>
</gene>
<dbReference type="InterPro" id="IPR000387">
    <property type="entry name" value="Tyr_Pase_dom"/>
</dbReference>